<keyword evidence="1" id="KW-0378">Hydrolase</keyword>
<dbReference type="PANTHER" id="PTHR47176:SF1">
    <property type="entry name" value="OS04G0577500 PROTEIN"/>
    <property type="match status" value="1"/>
</dbReference>
<dbReference type="RefSeq" id="WP_136062887.1">
    <property type="nucleotide sequence ID" value="NZ_CAAHFH010000002.1"/>
</dbReference>
<keyword evidence="4" id="KW-1185">Reference proteome</keyword>
<organism evidence="3 4">
    <name type="scientific">Pontiella sulfatireligans</name>
    <dbReference type="NCBI Taxonomy" id="2750658"/>
    <lineage>
        <taxon>Bacteria</taxon>
        <taxon>Pseudomonadati</taxon>
        <taxon>Kiritimatiellota</taxon>
        <taxon>Kiritimatiellia</taxon>
        <taxon>Kiritimatiellales</taxon>
        <taxon>Pontiellaceae</taxon>
        <taxon>Pontiella</taxon>
    </lineage>
</organism>
<proteinExistence type="predicted"/>
<dbReference type="Proteomes" id="UP000346198">
    <property type="component" value="Unassembled WGS sequence"/>
</dbReference>
<feature type="binding site" evidence="2">
    <location>
        <position position="117"/>
    </location>
    <ligand>
        <name>a divalent metal cation</name>
        <dbReference type="ChEBI" id="CHEBI:60240"/>
        <label>1</label>
    </ligand>
</feature>
<sequence>MKLFDAHNHIQDERLFIKLESVMERARASGVTAMGVKGCCEADWPRVVQIWKGSRQNNLGQNDSLPTDCKNDSVHNFSVKIYPAFGVHPWFIKDRSPECFQTLENLLKQYPQASVGEIGIDHAIEDRDDEQQEAVFLAQLKVARRLERPVSIHCRRAWGRLIELLDQFGELPRGMLIHCFGGSAEVAKELLKRGAYISFSGSITRPNAKKAGAAVRAVPDDRILIETDAPDILPYGLNAELNEPANLRFVLSKAAELRGVPESELTLLAFNNAHRFFNWL</sequence>
<dbReference type="PANTHER" id="PTHR47176">
    <property type="entry name" value="OSJNBA0020J04.13 PROTEIN"/>
    <property type="match status" value="1"/>
</dbReference>
<dbReference type="PROSITE" id="PS01091">
    <property type="entry name" value="TATD_3"/>
    <property type="match status" value="1"/>
</dbReference>
<feature type="binding site" evidence="2">
    <location>
        <position position="153"/>
    </location>
    <ligand>
        <name>a divalent metal cation</name>
        <dbReference type="ChEBI" id="CHEBI:60240"/>
        <label>2</label>
    </ligand>
</feature>
<feature type="binding site" evidence="2">
    <location>
        <position position="7"/>
    </location>
    <ligand>
        <name>a divalent metal cation</name>
        <dbReference type="ChEBI" id="CHEBI:60240"/>
        <label>1</label>
    </ligand>
</feature>
<feature type="binding site" evidence="2">
    <location>
        <position position="228"/>
    </location>
    <ligand>
        <name>a divalent metal cation</name>
        <dbReference type="ChEBI" id="CHEBI:60240"/>
        <label>1</label>
    </ligand>
</feature>
<feature type="binding site" evidence="2">
    <location>
        <position position="9"/>
    </location>
    <ligand>
        <name>a divalent metal cation</name>
        <dbReference type="ChEBI" id="CHEBI:60240"/>
        <label>1</label>
    </ligand>
</feature>
<evidence type="ECO:0000313" key="4">
    <source>
        <dbReference type="Proteomes" id="UP000346198"/>
    </source>
</evidence>
<dbReference type="Pfam" id="PF01026">
    <property type="entry name" value="TatD_DNase"/>
    <property type="match status" value="1"/>
</dbReference>
<name>A0A6C2UMC8_9BACT</name>
<dbReference type="CDD" id="cd01310">
    <property type="entry name" value="TatD_DNAse"/>
    <property type="match status" value="1"/>
</dbReference>
<dbReference type="PIRSF" id="PIRSF005902">
    <property type="entry name" value="DNase_TatD"/>
    <property type="match status" value="1"/>
</dbReference>
<keyword evidence="2" id="KW-0479">Metal-binding</keyword>
<gene>
    <name evidence="3" type="primary">dtd3</name>
    <name evidence="3" type="ORF">SCARR_03488</name>
</gene>
<dbReference type="GO" id="GO:0016788">
    <property type="term" value="F:hydrolase activity, acting on ester bonds"/>
    <property type="evidence" value="ECO:0007669"/>
    <property type="project" value="InterPro"/>
</dbReference>
<dbReference type="EMBL" id="CAAHFH010000002">
    <property type="protein sequence ID" value="VGO21415.1"/>
    <property type="molecule type" value="Genomic_DNA"/>
</dbReference>
<protein>
    <submittedName>
        <fullName evidence="3">D-aminoacyl-tRNA deacylase</fullName>
    </submittedName>
</protein>
<evidence type="ECO:0000256" key="2">
    <source>
        <dbReference type="PIRSR" id="PIRSR005902-1"/>
    </source>
</evidence>
<dbReference type="InterPro" id="IPR001130">
    <property type="entry name" value="TatD-like"/>
</dbReference>
<evidence type="ECO:0000313" key="3">
    <source>
        <dbReference type="EMBL" id="VGO21415.1"/>
    </source>
</evidence>
<dbReference type="GO" id="GO:0046872">
    <property type="term" value="F:metal ion binding"/>
    <property type="evidence" value="ECO:0007669"/>
    <property type="project" value="UniProtKB-KW"/>
</dbReference>
<dbReference type="InterPro" id="IPR018228">
    <property type="entry name" value="DNase_TatD-rel_CS"/>
</dbReference>
<dbReference type="SUPFAM" id="SSF51556">
    <property type="entry name" value="Metallo-dependent hydrolases"/>
    <property type="match status" value="1"/>
</dbReference>
<dbReference type="Gene3D" id="3.20.20.140">
    <property type="entry name" value="Metal-dependent hydrolases"/>
    <property type="match status" value="1"/>
</dbReference>
<evidence type="ECO:0000256" key="1">
    <source>
        <dbReference type="ARBA" id="ARBA00022801"/>
    </source>
</evidence>
<dbReference type="AlphaFoldDB" id="A0A6C2UMC8"/>
<reference evidence="3 4" key="1">
    <citation type="submission" date="2019-04" db="EMBL/GenBank/DDBJ databases">
        <authorList>
            <person name="Van Vliet M D."/>
        </authorList>
    </citation>
    <scope>NUCLEOTIDE SEQUENCE [LARGE SCALE GENOMIC DNA]</scope>
    <source>
        <strain evidence="3 4">F21</strain>
    </source>
</reference>
<feature type="binding site" evidence="2">
    <location>
        <position position="178"/>
    </location>
    <ligand>
        <name>a divalent metal cation</name>
        <dbReference type="ChEBI" id="CHEBI:60240"/>
        <label>2</label>
    </ligand>
</feature>
<dbReference type="InterPro" id="IPR032466">
    <property type="entry name" value="Metal_Hydrolase"/>
</dbReference>
<accession>A0A6C2UMC8</accession>